<accession>A0A8J6XN62</accession>
<feature type="transmembrane region" description="Helical" evidence="1">
    <location>
        <begin position="39"/>
        <end position="62"/>
    </location>
</feature>
<evidence type="ECO:0000313" key="3">
    <source>
        <dbReference type="Proteomes" id="UP000629098"/>
    </source>
</evidence>
<evidence type="ECO:0000256" key="1">
    <source>
        <dbReference type="SAM" id="Phobius"/>
    </source>
</evidence>
<evidence type="ECO:0000313" key="2">
    <source>
        <dbReference type="EMBL" id="MBD2776292.1"/>
    </source>
</evidence>
<dbReference type="RefSeq" id="WP_190835362.1">
    <property type="nucleotide sequence ID" value="NZ_CAWPPI010000091.1"/>
</dbReference>
<dbReference type="AlphaFoldDB" id="A0A8J6XN62"/>
<gene>
    <name evidence="2" type="ORF">ICL16_30605</name>
</gene>
<proteinExistence type="predicted"/>
<dbReference type="EMBL" id="JACXAE010000091">
    <property type="protein sequence ID" value="MBD2776292.1"/>
    <property type="molecule type" value="Genomic_DNA"/>
</dbReference>
<sequence length="75" mass="7905">MIAQVILAVAPVADKAFDCLRLWLSGTAYKSGYADGLKVGLLYGASGMFLLVVVVGAVIFIIKQMQSPPNLGYAV</sequence>
<keyword evidence="1" id="KW-0812">Transmembrane</keyword>
<comment type="caution">
    <text evidence="2">The sequence shown here is derived from an EMBL/GenBank/DDBJ whole genome shotgun (WGS) entry which is preliminary data.</text>
</comment>
<dbReference type="Proteomes" id="UP000629098">
    <property type="component" value="Unassembled WGS sequence"/>
</dbReference>
<keyword evidence="3" id="KW-1185">Reference proteome</keyword>
<protein>
    <submittedName>
        <fullName evidence="2">Uncharacterized protein</fullName>
    </submittedName>
</protein>
<keyword evidence="1" id="KW-1133">Transmembrane helix</keyword>
<keyword evidence="1" id="KW-0472">Membrane</keyword>
<organism evidence="2 3">
    <name type="scientific">Iningainema tapete BLCC-T55</name>
    <dbReference type="NCBI Taxonomy" id="2748662"/>
    <lineage>
        <taxon>Bacteria</taxon>
        <taxon>Bacillati</taxon>
        <taxon>Cyanobacteriota</taxon>
        <taxon>Cyanophyceae</taxon>
        <taxon>Nostocales</taxon>
        <taxon>Scytonemataceae</taxon>
        <taxon>Iningainema tapete</taxon>
    </lineage>
</organism>
<name>A0A8J6XN62_9CYAN</name>
<reference evidence="2" key="1">
    <citation type="submission" date="2020-09" db="EMBL/GenBank/DDBJ databases">
        <title>Iningainema tapete sp. nov. (Scytonemataceae, Cyanobacteria) from greenhouses in central Florida (USA) produces two types of nodularin with biosynthetic potential for microcystin-LR and anabaenopeptins.</title>
        <authorList>
            <person name="Berthold D.E."/>
            <person name="Lefler F.W."/>
            <person name="Huang I.-S."/>
            <person name="Abdulla H."/>
            <person name="Zimba P.V."/>
            <person name="Laughinghouse H.D. IV."/>
        </authorList>
    </citation>
    <scope>NUCLEOTIDE SEQUENCE</scope>
    <source>
        <strain evidence="2">BLCCT55</strain>
    </source>
</reference>